<dbReference type="GO" id="GO:0016787">
    <property type="term" value="F:hydrolase activity"/>
    <property type="evidence" value="ECO:0007669"/>
    <property type="project" value="UniProtKB-KW"/>
</dbReference>
<dbReference type="EMBL" id="JAUHPV010000009">
    <property type="protein sequence ID" value="MDN4473945.1"/>
    <property type="molecule type" value="Genomic_DNA"/>
</dbReference>
<dbReference type="InterPro" id="IPR002925">
    <property type="entry name" value="Dienelactn_hydro"/>
</dbReference>
<dbReference type="SUPFAM" id="SSF53474">
    <property type="entry name" value="alpha/beta-Hydrolases"/>
    <property type="match status" value="1"/>
</dbReference>
<proteinExistence type="predicted"/>
<keyword evidence="2" id="KW-0378">Hydrolase</keyword>
<organism evidence="2 3">
    <name type="scientific">Demequina zhanjiangensis</name>
    <dbReference type="NCBI Taxonomy" id="3051659"/>
    <lineage>
        <taxon>Bacteria</taxon>
        <taxon>Bacillati</taxon>
        <taxon>Actinomycetota</taxon>
        <taxon>Actinomycetes</taxon>
        <taxon>Micrococcales</taxon>
        <taxon>Demequinaceae</taxon>
        <taxon>Demequina</taxon>
    </lineage>
</organism>
<comment type="caution">
    <text evidence="2">The sequence shown here is derived from an EMBL/GenBank/DDBJ whole genome shotgun (WGS) entry which is preliminary data.</text>
</comment>
<evidence type="ECO:0000259" key="1">
    <source>
        <dbReference type="Pfam" id="PF01738"/>
    </source>
</evidence>
<dbReference type="PANTHER" id="PTHR46623:SF6">
    <property type="entry name" value="ALPHA_BETA-HYDROLASES SUPERFAMILY PROTEIN"/>
    <property type="match status" value="1"/>
</dbReference>
<dbReference type="Gene3D" id="3.40.50.1820">
    <property type="entry name" value="alpha/beta hydrolase"/>
    <property type="match status" value="1"/>
</dbReference>
<dbReference type="PANTHER" id="PTHR46623">
    <property type="entry name" value="CARBOXYMETHYLENEBUTENOLIDASE-RELATED"/>
    <property type="match status" value="1"/>
</dbReference>
<dbReference type="InterPro" id="IPR029058">
    <property type="entry name" value="AB_hydrolase_fold"/>
</dbReference>
<feature type="domain" description="Dienelactone hydrolase" evidence="1">
    <location>
        <begin position="4"/>
        <end position="188"/>
    </location>
</feature>
<name>A0ABT8G472_9MICO</name>
<keyword evidence="3" id="KW-1185">Reference proteome</keyword>
<dbReference type="Pfam" id="PF01738">
    <property type="entry name" value="DLH"/>
    <property type="match status" value="1"/>
</dbReference>
<evidence type="ECO:0000313" key="2">
    <source>
        <dbReference type="EMBL" id="MDN4473945.1"/>
    </source>
</evidence>
<accession>A0ABT8G472</accession>
<protein>
    <submittedName>
        <fullName evidence="2">Dienelactone hydrolase family protein</fullName>
    </submittedName>
</protein>
<dbReference type="InterPro" id="IPR051049">
    <property type="entry name" value="Dienelactone_hydrolase-like"/>
</dbReference>
<gene>
    <name evidence="2" type="ORF">QQX04_13165</name>
</gene>
<sequence>MTQIVLVHSALGLTRHVQQWAEILSADGHDVHTPDLFDGRTFGDLETAVDHVDSEGMEHWIARARALTAALDGPRVYAGFSLGGAVAEILALTEPDATGLVVMHGAISPAWFEIDEWPADLVAQLHYAERDPWVDADDNAAFLTLAGDACEEFVHPGDGHLFGFEGWHEYDDVASHDMYERVSEFMSELDG</sequence>
<dbReference type="Proteomes" id="UP001172738">
    <property type="component" value="Unassembled WGS sequence"/>
</dbReference>
<reference evidence="2" key="1">
    <citation type="submission" date="2023-06" db="EMBL/GenBank/DDBJ databases">
        <title>SYSU T00b26.</title>
        <authorList>
            <person name="Gao L."/>
            <person name="Fang B.-Z."/>
            <person name="Li W.-J."/>
        </authorList>
    </citation>
    <scope>NUCLEOTIDE SEQUENCE</scope>
    <source>
        <strain evidence="2">SYSU T00b26</strain>
    </source>
</reference>
<evidence type="ECO:0000313" key="3">
    <source>
        <dbReference type="Proteomes" id="UP001172738"/>
    </source>
</evidence>